<sequence length="76" mass="8492">KDAPDSSLELTAGNIKFKGTRAKIFIKFSITYFTSSKASVMSCGVEFQSYVASHLPRKLEKVESENSVSQCKYVNY</sequence>
<dbReference type="AlphaFoldDB" id="A0A0B7BYG0"/>
<reference evidence="1" key="1">
    <citation type="submission" date="2014-12" db="EMBL/GenBank/DDBJ databases">
        <title>Insight into the proteome of Arion vulgaris.</title>
        <authorList>
            <person name="Aradska J."/>
            <person name="Bulat T."/>
            <person name="Smidak R."/>
            <person name="Sarate P."/>
            <person name="Gangsoo J."/>
            <person name="Sialana F."/>
            <person name="Bilban M."/>
            <person name="Lubec G."/>
        </authorList>
    </citation>
    <scope>NUCLEOTIDE SEQUENCE</scope>
    <source>
        <tissue evidence="1">Skin</tissue>
    </source>
</reference>
<gene>
    <name evidence="1" type="primary">ORF217459</name>
</gene>
<evidence type="ECO:0000313" key="1">
    <source>
        <dbReference type="EMBL" id="CEK97993.1"/>
    </source>
</evidence>
<accession>A0A0B7BYG0</accession>
<feature type="non-terminal residue" evidence="1">
    <location>
        <position position="76"/>
    </location>
</feature>
<proteinExistence type="predicted"/>
<name>A0A0B7BYG0_9EUPU</name>
<feature type="non-terminal residue" evidence="1">
    <location>
        <position position="1"/>
    </location>
</feature>
<dbReference type="EMBL" id="HACG01051122">
    <property type="protein sequence ID" value="CEK97993.1"/>
    <property type="molecule type" value="Transcribed_RNA"/>
</dbReference>
<protein>
    <submittedName>
        <fullName evidence="1">Uncharacterized protein</fullName>
    </submittedName>
</protein>
<organism evidence="1">
    <name type="scientific">Arion vulgaris</name>
    <dbReference type="NCBI Taxonomy" id="1028688"/>
    <lineage>
        <taxon>Eukaryota</taxon>
        <taxon>Metazoa</taxon>
        <taxon>Spiralia</taxon>
        <taxon>Lophotrochozoa</taxon>
        <taxon>Mollusca</taxon>
        <taxon>Gastropoda</taxon>
        <taxon>Heterobranchia</taxon>
        <taxon>Euthyneura</taxon>
        <taxon>Panpulmonata</taxon>
        <taxon>Eupulmonata</taxon>
        <taxon>Stylommatophora</taxon>
        <taxon>Helicina</taxon>
        <taxon>Arionoidea</taxon>
        <taxon>Arionidae</taxon>
        <taxon>Arion</taxon>
    </lineage>
</organism>